<protein>
    <submittedName>
        <fullName evidence="8">UPF0042 nucleotide-binding protein</fullName>
    </submittedName>
</protein>
<dbReference type="PIRSF" id="PIRSF005052">
    <property type="entry name" value="P-loopkin"/>
    <property type="match status" value="1"/>
</dbReference>
<evidence type="ECO:0000259" key="6">
    <source>
        <dbReference type="Pfam" id="PF03668"/>
    </source>
</evidence>
<reference evidence="8 9" key="1">
    <citation type="journal article" date="2015" name="Stand. Genomic Sci.">
        <title>Genomic Encyclopedia of Bacterial and Archaeal Type Strains, Phase III: the genomes of soil and plant-associated and newly described type strains.</title>
        <authorList>
            <person name="Whitman W.B."/>
            <person name="Woyke T."/>
            <person name="Klenk H.P."/>
            <person name="Zhou Y."/>
            <person name="Lilburn T.G."/>
            <person name="Beck B.J."/>
            <person name="De Vos P."/>
            <person name="Vandamme P."/>
            <person name="Eisen J.A."/>
            <person name="Garrity G."/>
            <person name="Hugenholtz P."/>
            <person name="Kyrpides N.C."/>
        </authorList>
    </citation>
    <scope>NUCLEOTIDE SEQUENCE [LARGE SCALE GENOMIC DNA]</scope>
    <source>
        <strain evidence="8 9">A3</strain>
    </source>
</reference>
<dbReference type="AlphaFoldDB" id="A0A4R2IC96"/>
<dbReference type="Gene3D" id="3.40.50.300">
    <property type="entry name" value="P-loop containing nucleotide triphosphate hydrolases"/>
    <property type="match status" value="1"/>
</dbReference>
<dbReference type="PANTHER" id="PTHR30448:SF0">
    <property type="entry name" value="RNASE ADAPTER PROTEIN RAPZ"/>
    <property type="match status" value="1"/>
</dbReference>
<evidence type="ECO:0000256" key="1">
    <source>
        <dbReference type="ARBA" id="ARBA00022741"/>
    </source>
</evidence>
<evidence type="ECO:0000256" key="4">
    <source>
        <dbReference type="HAMAP-Rule" id="MF_00636"/>
    </source>
</evidence>
<feature type="binding site" evidence="4">
    <location>
        <begin position="78"/>
        <end position="81"/>
    </location>
    <ligand>
        <name>GTP</name>
        <dbReference type="ChEBI" id="CHEBI:37565"/>
    </ligand>
</feature>
<dbReference type="PANTHER" id="PTHR30448">
    <property type="entry name" value="RNASE ADAPTER PROTEIN RAPZ"/>
    <property type="match status" value="1"/>
</dbReference>
<dbReference type="Pfam" id="PF03668">
    <property type="entry name" value="RapZ-like_N"/>
    <property type="match status" value="1"/>
</dbReference>
<evidence type="ECO:0000259" key="7">
    <source>
        <dbReference type="Pfam" id="PF22740"/>
    </source>
</evidence>
<dbReference type="Pfam" id="PF22740">
    <property type="entry name" value="PapZ_C"/>
    <property type="match status" value="1"/>
</dbReference>
<feature type="domain" description="RapZ-like N-terminal" evidence="6">
    <location>
        <begin position="21"/>
        <end position="172"/>
    </location>
</feature>
<dbReference type="GO" id="GO:0005524">
    <property type="term" value="F:ATP binding"/>
    <property type="evidence" value="ECO:0007669"/>
    <property type="project" value="UniProtKB-UniRule"/>
</dbReference>
<evidence type="ECO:0000256" key="3">
    <source>
        <dbReference type="ARBA" id="ARBA00023134"/>
    </source>
</evidence>
<keyword evidence="1 4" id="KW-0547">Nucleotide-binding</keyword>
<organism evidence="8 9">
    <name type="scientific">Dokdonella fugitiva</name>
    <dbReference type="NCBI Taxonomy" id="328517"/>
    <lineage>
        <taxon>Bacteria</taxon>
        <taxon>Pseudomonadati</taxon>
        <taxon>Pseudomonadota</taxon>
        <taxon>Gammaproteobacteria</taxon>
        <taxon>Lysobacterales</taxon>
        <taxon>Rhodanobacteraceae</taxon>
        <taxon>Dokdonella</taxon>
    </lineage>
</organism>
<dbReference type="SUPFAM" id="SSF52540">
    <property type="entry name" value="P-loop containing nucleoside triphosphate hydrolases"/>
    <property type="match status" value="1"/>
</dbReference>
<evidence type="ECO:0000313" key="8">
    <source>
        <dbReference type="EMBL" id="TCO42164.1"/>
    </source>
</evidence>
<dbReference type="EMBL" id="SLWQ01000002">
    <property type="protein sequence ID" value="TCO42164.1"/>
    <property type="molecule type" value="Genomic_DNA"/>
</dbReference>
<dbReference type="Proteomes" id="UP000294862">
    <property type="component" value="Unassembled WGS sequence"/>
</dbReference>
<feature type="domain" description="RapZ C-terminal" evidence="7">
    <location>
        <begin position="182"/>
        <end position="302"/>
    </location>
</feature>
<evidence type="ECO:0000256" key="2">
    <source>
        <dbReference type="ARBA" id="ARBA00022840"/>
    </source>
</evidence>
<keyword evidence="3 4" id="KW-0342">GTP-binding</keyword>
<evidence type="ECO:0000313" key="9">
    <source>
        <dbReference type="Proteomes" id="UP000294862"/>
    </source>
</evidence>
<name>A0A4R2IC96_9GAMM</name>
<keyword evidence="2 4" id="KW-0067">ATP-binding</keyword>
<dbReference type="InterPro" id="IPR053930">
    <property type="entry name" value="RapZ-like_N"/>
</dbReference>
<accession>A0A4R2IC96</accession>
<dbReference type="InterPro" id="IPR053931">
    <property type="entry name" value="RapZ_C"/>
</dbReference>
<dbReference type="GO" id="GO:0005525">
    <property type="term" value="F:GTP binding"/>
    <property type="evidence" value="ECO:0007669"/>
    <property type="project" value="UniProtKB-UniRule"/>
</dbReference>
<keyword evidence="9" id="KW-1185">Reference proteome</keyword>
<dbReference type="NCBIfam" id="NF003828">
    <property type="entry name" value="PRK05416.1"/>
    <property type="match status" value="1"/>
</dbReference>
<proteinExistence type="inferred from homology"/>
<dbReference type="InterPro" id="IPR027417">
    <property type="entry name" value="P-loop_NTPase"/>
</dbReference>
<feature type="binding site" evidence="4">
    <location>
        <begin position="27"/>
        <end position="34"/>
    </location>
    <ligand>
        <name>ATP</name>
        <dbReference type="ChEBI" id="CHEBI:30616"/>
    </ligand>
</feature>
<dbReference type="HAMAP" id="MF_00636">
    <property type="entry name" value="RapZ_like"/>
    <property type="match status" value="1"/>
</dbReference>
<sequence length="302" mass="33908">MVDTATTTTPGETPHANGPDQLIVVSGLSGSGKTVALRTLEDLGYYCVDNLPAALMPAFVQALSHSTVGHRKLAVGVDVRNRAENLNRLPQILAELARSDIGYRLVFLDTRDEVLIKRYSETRRRHPLSVDGLGLAEAIAEERRLLKPMLALADRVVDTSDLNVHQLRRLVITEMGLTPGAMTLLFESFAYRRGVPTDADFVFDARCLPNPHWDSKLRPLSGKDAPVREWLESKPEVKQFGDDLLAFLDRWLPRFEADGRSYVTICLGCTGGRHRSVYLAERLAEQLRQRYGQVLTYHREME</sequence>
<feature type="region of interest" description="Disordered" evidence="5">
    <location>
        <begin position="1"/>
        <end position="20"/>
    </location>
</feature>
<dbReference type="InterPro" id="IPR005337">
    <property type="entry name" value="RapZ-like"/>
</dbReference>
<dbReference type="RefSeq" id="WP_131995402.1">
    <property type="nucleotide sequence ID" value="NZ_SLWQ01000002.1"/>
</dbReference>
<comment type="caution">
    <text evidence="8">The sequence shown here is derived from an EMBL/GenBank/DDBJ whole genome shotgun (WGS) entry which is preliminary data.</text>
</comment>
<dbReference type="OrthoDB" id="9784461at2"/>
<evidence type="ECO:0000256" key="5">
    <source>
        <dbReference type="SAM" id="MobiDB-lite"/>
    </source>
</evidence>
<gene>
    <name evidence="8" type="ORF">EV148_102523</name>
</gene>